<dbReference type="InterPro" id="IPR002492">
    <property type="entry name" value="Transposase_Tc1-like"/>
</dbReference>
<keyword evidence="3" id="KW-1185">Reference proteome</keyword>
<dbReference type="RefSeq" id="XP_067512328.1">
    <property type="nucleotide sequence ID" value="XM_067656227.1"/>
</dbReference>
<dbReference type="GO" id="GO:0015074">
    <property type="term" value="P:DNA integration"/>
    <property type="evidence" value="ECO:0007669"/>
    <property type="project" value="InterPro"/>
</dbReference>
<dbReference type="GO" id="GO:0006313">
    <property type="term" value="P:DNA transposition"/>
    <property type="evidence" value="ECO:0007669"/>
    <property type="project" value="InterPro"/>
</dbReference>
<protein>
    <recommendedName>
        <fullName evidence="1">Transposase Tc1-like domain-containing protein</fullName>
    </recommendedName>
</protein>
<dbReference type="EMBL" id="CH476732">
    <property type="protein sequence ID" value="EIE76932.1"/>
    <property type="molecule type" value="Genomic_DNA"/>
</dbReference>
<sequence length="385" mass="44839">MSVQISKDCTRPLVISKDEVKEKIAELVGLNKTTVQNIKAKIDDYGSPLPHKQIGQPLKINERTERHLKRIIREDPFASFKEINVELTKLDVFVSIETLRSYVDRLDFKSYRAAHKPRLTARHRKIKWGGGGAMIWGCFWGEDLGRLEITDTSSVDQETYISILANKNTSHQKYGDYVLLSFEFVQEALNTADRETTPHVFDFQELFHLANKRDSASKEKKRQPPSEVRWVLENMARFDHKTFFNEHLYYTRLQVQRRFSIIVEDWIMDKEKKKQIKDDYDEWLKNEKLVDEFWEQWHVQKAAQNKVDLGNTELLFETGTSVSTSSALTISMIDDYLSRNITPPICEPYLVDGFNVSLGFYNYQMHSSGTYTVNVINSPIVPKVK</sequence>
<evidence type="ECO:0000259" key="1">
    <source>
        <dbReference type="Pfam" id="PF01498"/>
    </source>
</evidence>
<dbReference type="STRING" id="246409.I1BL52"/>
<accession>I1BL52</accession>
<dbReference type="VEuPathDB" id="FungiDB:RO3G_01636"/>
<dbReference type="Pfam" id="PF01498">
    <property type="entry name" value="HTH_Tnp_Tc3_2"/>
    <property type="match status" value="1"/>
</dbReference>
<gene>
    <name evidence="2" type="ORF">RO3G_01636</name>
</gene>
<organism evidence="2 3">
    <name type="scientific">Rhizopus delemar (strain RA 99-880 / ATCC MYA-4621 / FGSC 9543 / NRRL 43880)</name>
    <name type="common">Mucormycosis agent</name>
    <name type="synonym">Rhizopus arrhizus var. delemar</name>
    <dbReference type="NCBI Taxonomy" id="246409"/>
    <lineage>
        <taxon>Eukaryota</taxon>
        <taxon>Fungi</taxon>
        <taxon>Fungi incertae sedis</taxon>
        <taxon>Mucoromycota</taxon>
        <taxon>Mucoromycotina</taxon>
        <taxon>Mucoromycetes</taxon>
        <taxon>Mucorales</taxon>
        <taxon>Mucorineae</taxon>
        <taxon>Rhizopodaceae</taxon>
        <taxon>Rhizopus</taxon>
    </lineage>
</organism>
<reference evidence="2 3" key="1">
    <citation type="journal article" date="2009" name="PLoS Genet.">
        <title>Genomic analysis of the basal lineage fungus Rhizopus oryzae reveals a whole-genome duplication.</title>
        <authorList>
            <person name="Ma L.-J."/>
            <person name="Ibrahim A.S."/>
            <person name="Skory C."/>
            <person name="Grabherr M.G."/>
            <person name="Burger G."/>
            <person name="Butler M."/>
            <person name="Elias M."/>
            <person name="Idnurm A."/>
            <person name="Lang B.F."/>
            <person name="Sone T."/>
            <person name="Abe A."/>
            <person name="Calvo S.E."/>
            <person name="Corrochano L.M."/>
            <person name="Engels R."/>
            <person name="Fu J."/>
            <person name="Hansberg W."/>
            <person name="Kim J.-M."/>
            <person name="Kodira C.D."/>
            <person name="Koehrsen M.J."/>
            <person name="Liu B."/>
            <person name="Miranda-Saavedra D."/>
            <person name="O'Leary S."/>
            <person name="Ortiz-Castellanos L."/>
            <person name="Poulter R."/>
            <person name="Rodriguez-Romero J."/>
            <person name="Ruiz-Herrera J."/>
            <person name="Shen Y.-Q."/>
            <person name="Zeng Q."/>
            <person name="Galagan J."/>
            <person name="Birren B.W."/>
            <person name="Cuomo C.A."/>
            <person name="Wickes B.L."/>
        </authorList>
    </citation>
    <scope>NUCLEOTIDE SEQUENCE [LARGE SCALE GENOMIC DNA]</scope>
    <source>
        <strain evidence="3">RA 99-880 / ATCC MYA-4621 / FGSC 9543 / NRRL 43880</strain>
    </source>
</reference>
<evidence type="ECO:0000313" key="3">
    <source>
        <dbReference type="Proteomes" id="UP000009138"/>
    </source>
</evidence>
<dbReference type="GeneID" id="93608608"/>
<name>I1BL52_RHIO9</name>
<proteinExistence type="predicted"/>
<evidence type="ECO:0000313" key="2">
    <source>
        <dbReference type="EMBL" id="EIE76932.1"/>
    </source>
</evidence>
<dbReference type="InParanoid" id="I1BL52"/>
<dbReference type="GO" id="GO:0003677">
    <property type="term" value="F:DNA binding"/>
    <property type="evidence" value="ECO:0007669"/>
    <property type="project" value="InterPro"/>
</dbReference>
<feature type="domain" description="Transposase Tc1-like" evidence="1">
    <location>
        <begin position="66"/>
        <end position="125"/>
    </location>
</feature>
<dbReference type="AlphaFoldDB" id="I1BL52"/>
<dbReference type="Proteomes" id="UP000009138">
    <property type="component" value="Unassembled WGS sequence"/>
</dbReference>